<dbReference type="EMBL" id="JAUCBP010000001">
    <property type="protein sequence ID" value="MDM7859288.1"/>
    <property type="molecule type" value="Genomic_DNA"/>
</dbReference>
<evidence type="ECO:0000313" key="1">
    <source>
        <dbReference type="EMBL" id="MDM7859288.1"/>
    </source>
</evidence>
<sequence length="569" mass="65368">MNAWATNASERLTQLVDEIWQYELQSFPRLARRQGITDYDDRLTDISADALALRNKQFQTYLAALDNIDHAQLNQSEITTLLMQQYRIQNYVDQYRYKQHFVPITSEYGFHSSLAQIPGQARLNNAIDVENYLKRLALVGPTIEQNIAWMKEGLKVGMTQPKVVLAGFEESIEPLIAKEPHNSLFYQPIANLSENNFSVADIDKWQTAALLLVAEQINPAYQAFYDFLVEDYIPNARDDIAAVNWPNGEDFYQNRIRYYTTTDLTAAEIHQIGLNEVARIRAEMQEIVDALEFEGDINEFIQFLRTDPQFYAKSADELLIYASYISKKMDAKLPQLFKKLPRTPYGVAPVPDSIAPKYTTGRYISPSRDDQPGYYWVNTYALDKRPLYAIPALTLHEAVPGHHLQISLANEMEGLPPVRRQTYISAFGEGWGLYSEFLGVEVGIYADPYDDFGRLSYEMWRACRLVVDTGMHTMGWSRDRALAYMLENTALSEHNVKTEIDRYISWPAQALSYKIGEIKIKQLRAEAESRLGENFDLRDFHDALLAQGSVPLYILEQNIEYFIQSNLSK</sequence>
<comment type="caution">
    <text evidence="1">The sequence shown here is derived from an EMBL/GenBank/DDBJ whole genome shotgun (WGS) entry which is preliminary data.</text>
</comment>
<accession>A0ABT7SSW8</accession>
<gene>
    <name evidence="1" type="ORF">QTP81_01550</name>
</gene>
<organism evidence="1 2">
    <name type="scientific">Alteromonas arenosi</name>
    <dbReference type="NCBI Taxonomy" id="3055817"/>
    <lineage>
        <taxon>Bacteria</taxon>
        <taxon>Pseudomonadati</taxon>
        <taxon>Pseudomonadota</taxon>
        <taxon>Gammaproteobacteria</taxon>
        <taxon>Alteromonadales</taxon>
        <taxon>Alteromonadaceae</taxon>
        <taxon>Alteromonas/Salinimonas group</taxon>
        <taxon>Alteromonas</taxon>
    </lineage>
</organism>
<dbReference type="Proteomes" id="UP001234343">
    <property type="component" value="Unassembled WGS sequence"/>
</dbReference>
<proteinExistence type="predicted"/>
<name>A0ABT7SSW8_9ALTE</name>
<dbReference type="Pfam" id="PF05960">
    <property type="entry name" value="DUF885"/>
    <property type="match status" value="1"/>
</dbReference>
<dbReference type="PANTHER" id="PTHR33361">
    <property type="entry name" value="GLR0591 PROTEIN"/>
    <property type="match status" value="1"/>
</dbReference>
<evidence type="ECO:0000313" key="2">
    <source>
        <dbReference type="Proteomes" id="UP001234343"/>
    </source>
</evidence>
<reference evidence="1 2" key="1">
    <citation type="submission" date="2023-06" db="EMBL/GenBank/DDBJ databases">
        <title>Alteromonas sp. ASW11-36 isolated from intertidal sand.</title>
        <authorList>
            <person name="Li Y."/>
        </authorList>
    </citation>
    <scope>NUCLEOTIDE SEQUENCE [LARGE SCALE GENOMIC DNA]</scope>
    <source>
        <strain evidence="1 2">ASW11-36</strain>
    </source>
</reference>
<keyword evidence="2" id="KW-1185">Reference proteome</keyword>
<dbReference type="PANTHER" id="PTHR33361:SF2">
    <property type="entry name" value="DUF885 DOMAIN-CONTAINING PROTEIN"/>
    <property type="match status" value="1"/>
</dbReference>
<protein>
    <submittedName>
        <fullName evidence="1">DUF885 domain-containing protein</fullName>
    </submittedName>
</protein>
<dbReference type="InterPro" id="IPR010281">
    <property type="entry name" value="DUF885"/>
</dbReference>